<keyword evidence="2" id="KW-1185">Reference proteome</keyword>
<evidence type="ECO:0000313" key="2">
    <source>
        <dbReference type="Proteomes" id="UP001629523"/>
    </source>
</evidence>
<protein>
    <submittedName>
        <fullName evidence="1">DUF2290 domain-containing protein</fullName>
    </submittedName>
</protein>
<accession>A0ABW9F2F6</accession>
<dbReference type="Proteomes" id="UP001629523">
    <property type="component" value="Unassembled WGS sequence"/>
</dbReference>
<dbReference type="RefSeq" id="WP_408563998.1">
    <property type="nucleotide sequence ID" value="NZ_JBBEST010000012.1"/>
</dbReference>
<gene>
    <name evidence="1" type="ORF">WFP14_18450</name>
</gene>
<proteinExistence type="predicted"/>
<dbReference type="Pfam" id="PF10053">
    <property type="entry name" value="DUF2290"/>
    <property type="match status" value="1"/>
</dbReference>
<evidence type="ECO:0000313" key="1">
    <source>
        <dbReference type="EMBL" id="MFM1348526.1"/>
    </source>
</evidence>
<organism evidence="1 2">
    <name type="scientific">Yersinia proxima</name>
    <dbReference type="NCBI Taxonomy" id="2890316"/>
    <lineage>
        <taxon>Bacteria</taxon>
        <taxon>Pseudomonadati</taxon>
        <taxon>Pseudomonadota</taxon>
        <taxon>Gammaproteobacteria</taxon>
        <taxon>Enterobacterales</taxon>
        <taxon>Yersiniaceae</taxon>
        <taxon>Yersinia</taxon>
    </lineage>
</organism>
<reference evidence="1 2" key="1">
    <citation type="journal article" date="2024" name="Infect. Genet. Evol.">
        <title>Characteristics and comparative genome analysis of Yersinia enterocolitica and related species associated with human infections in Switzerland 2019-2023.</title>
        <authorList>
            <person name="Stevens M.J.A."/>
            <person name="Horlbog J.A."/>
            <person name="Diethelm A."/>
            <person name="Stephan R."/>
            <person name="Nuesch-Inderbinen M."/>
        </authorList>
    </citation>
    <scope>NUCLEOTIDE SEQUENCE [LARGE SCALE GENOMIC DNA]</scope>
    <source>
        <strain evidence="1 2">N20-0302</strain>
    </source>
</reference>
<name>A0ABW9F2F6_9GAMM</name>
<dbReference type="InterPro" id="IPR018742">
    <property type="entry name" value="DUF2290"/>
</dbReference>
<comment type="caution">
    <text evidence="1">The sequence shown here is derived from an EMBL/GenBank/DDBJ whole genome shotgun (WGS) entry which is preliminary data.</text>
</comment>
<dbReference type="EMBL" id="JBBEST010000012">
    <property type="protein sequence ID" value="MFM1348526.1"/>
    <property type="molecule type" value="Genomic_DNA"/>
</dbReference>
<sequence>MLTAIQVFRDITSVTETVISAGITDKENRPSMKKEGKIDIIGISGADDISSALKNLPYENSYDIITTNKFYNFIFADGGIIQMIYLFDKGCIWKHKLAYYPSPKFEPFQNESEYYMEDCIYLEVLDRRILPVPIRFDYDNSPETYKELHHPKSHLTLGQYKNCRIPVCSPVTPSQFVEFILRSFYNTALINFSNIIKFQDHNFNQTATKLEMDRIHIRLKP</sequence>